<dbReference type="EMBL" id="CACRUX010000066">
    <property type="protein sequence ID" value="VYU36194.1"/>
    <property type="molecule type" value="Genomic_DNA"/>
</dbReference>
<name>A0A6N3E8H3_9FIRM</name>
<dbReference type="AlphaFoldDB" id="A0A6N3E8H3"/>
<accession>A0A6N3E8H3</accession>
<proteinExistence type="predicted"/>
<dbReference type="RefSeq" id="WP_021842524.1">
    <property type="nucleotide sequence ID" value="NZ_CACRUX010000066.1"/>
</dbReference>
<reference evidence="1" key="1">
    <citation type="submission" date="2019-11" db="EMBL/GenBank/DDBJ databases">
        <authorList>
            <person name="Feng L."/>
        </authorList>
    </citation>
    <scope>NUCLEOTIDE SEQUENCE</scope>
    <source>
        <strain evidence="1">VrattiLFYP33</strain>
    </source>
</reference>
<organism evidence="1">
    <name type="scientific">Veillonella ratti</name>
    <dbReference type="NCBI Taxonomy" id="103892"/>
    <lineage>
        <taxon>Bacteria</taxon>
        <taxon>Bacillati</taxon>
        <taxon>Bacillota</taxon>
        <taxon>Negativicutes</taxon>
        <taxon>Veillonellales</taxon>
        <taxon>Veillonellaceae</taxon>
        <taxon>Veillonella</taxon>
    </lineage>
</organism>
<gene>
    <name evidence="1" type="ORF">VRLFYP33_01838</name>
</gene>
<protein>
    <submittedName>
        <fullName evidence="1">Uncharacterized protein</fullName>
    </submittedName>
</protein>
<evidence type="ECO:0000313" key="1">
    <source>
        <dbReference type="EMBL" id="VYU36194.1"/>
    </source>
</evidence>
<sequence length="125" mass="14425">MALIIGTILLLFWSALSDEMNIIVGITHDEVALTAMNYKAEGIIGCLLREYSEKGDLMPTLQETIYENDDNYTASYILNRQASNNEFKVRYRNRITGQIVQYLVVFREDPGPWPKNINVDLVRFF</sequence>